<gene>
    <name evidence="3" type="primary">Celsr3</name>
    <name evidence="3" type="ORF">OXYMAD_R10217</name>
</gene>
<proteinExistence type="predicted"/>
<evidence type="ECO:0000259" key="2">
    <source>
        <dbReference type="PROSITE" id="PS50025"/>
    </source>
</evidence>
<dbReference type="Gene3D" id="2.60.120.200">
    <property type="match status" value="1"/>
</dbReference>
<feature type="non-terminal residue" evidence="3">
    <location>
        <position position="1"/>
    </location>
</feature>
<evidence type="ECO:0000313" key="4">
    <source>
        <dbReference type="Proteomes" id="UP000570288"/>
    </source>
</evidence>
<dbReference type="Proteomes" id="UP000570288">
    <property type="component" value="Unassembled WGS sequence"/>
</dbReference>
<organism evidence="3 4">
    <name type="scientific">Oxylabes madagascariensis</name>
    <name type="common">white-throated Oxylabes</name>
    <dbReference type="NCBI Taxonomy" id="98144"/>
    <lineage>
        <taxon>Eukaryota</taxon>
        <taxon>Metazoa</taxon>
        <taxon>Chordata</taxon>
        <taxon>Craniata</taxon>
        <taxon>Vertebrata</taxon>
        <taxon>Euteleostomi</taxon>
        <taxon>Archelosauria</taxon>
        <taxon>Archosauria</taxon>
        <taxon>Dinosauria</taxon>
        <taxon>Saurischia</taxon>
        <taxon>Theropoda</taxon>
        <taxon>Coelurosauria</taxon>
        <taxon>Aves</taxon>
        <taxon>Neognathae</taxon>
        <taxon>Neoaves</taxon>
        <taxon>Telluraves</taxon>
        <taxon>Australaves</taxon>
        <taxon>Passeriformes</taxon>
        <taxon>Sylvioidea</taxon>
        <taxon>Timaliidae</taxon>
        <taxon>Oxylabes</taxon>
    </lineage>
</organism>
<protein>
    <submittedName>
        <fullName evidence="3">CELR3 protein</fullName>
    </submittedName>
</protein>
<name>A0A7L2R9J7_9PASS</name>
<accession>A0A7L2R9J7</accession>
<sequence length="76" mass="7951">RSLDLTGPLLLGGVPNLPENFPITHRDFVGCMRDLFIDSKRIDLASYIANNGTAAGTSASAPASLCPGNGFFSHSS</sequence>
<dbReference type="AlphaFoldDB" id="A0A7L2R9J7"/>
<feature type="domain" description="Laminin G" evidence="2">
    <location>
        <begin position="1"/>
        <end position="66"/>
    </location>
</feature>
<reference evidence="3 4" key="1">
    <citation type="submission" date="2019-09" db="EMBL/GenBank/DDBJ databases">
        <title>Bird 10,000 Genomes (B10K) Project - Family phase.</title>
        <authorList>
            <person name="Zhang G."/>
        </authorList>
    </citation>
    <scope>NUCLEOTIDE SEQUENCE [LARGE SCALE GENOMIC DNA]</scope>
    <source>
        <strain evidence="3">B10K-DU-002-81</strain>
    </source>
</reference>
<dbReference type="InterPro" id="IPR001791">
    <property type="entry name" value="Laminin_G"/>
</dbReference>
<comment type="caution">
    <text evidence="3">The sequence shown here is derived from an EMBL/GenBank/DDBJ whole genome shotgun (WGS) entry which is preliminary data.</text>
</comment>
<keyword evidence="4" id="KW-1185">Reference proteome</keyword>
<dbReference type="OrthoDB" id="26203at2759"/>
<evidence type="ECO:0000313" key="3">
    <source>
        <dbReference type="EMBL" id="NXS05861.1"/>
    </source>
</evidence>
<dbReference type="SUPFAM" id="SSF49899">
    <property type="entry name" value="Concanavalin A-like lectins/glucanases"/>
    <property type="match status" value="1"/>
</dbReference>
<dbReference type="Pfam" id="PF02210">
    <property type="entry name" value="Laminin_G_2"/>
    <property type="match status" value="1"/>
</dbReference>
<dbReference type="EMBL" id="VYZR01386970">
    <property type="protein sequence ID" value="NXS05861.1"/>
    <property type="molecule type" value="Genomic_DNA"/>
</dbReference>
<feature type="non-terminal residue" evidence="3">
    <location>
        <position position="76"/>
    </location>
</feature>
<comment type="caution">
    <text evidence="1">Lacks conserved residue(s) required for the propagation of feature annotation.</text>
</comment>
<evidence type="ECO:0000256" key="1">
    <source>
        <dbReference type="PROSITE-ProRule" id="PRU00122"/>
    </source>
</evidence>
<dbReference type="PROSITE" id="PS50025">
    <property type="entry name" value="LAM_G_DOMAIN"/>
    <property type="match status" value="1"/>
</dbReference>
<dbReference type="InterPro" id="IPR013320">
    <property type="entry name" value="ConA-like_dom_sf"/>
</dbReference>